<dbReference type="PROSITE" id="PS51257">
    <property type="entry name" value="PROKAR_LIPOPROTEIN"/>
    <property type="match status" value="1"/>
</dbReference>
<dbReference type="Pfam" id="PF13416">
    <property type="entry name" value="SBP_bac_8"/>
    <property type="match status" value="1"/>
</dbReference>
<dbReference type="Proteomes" id="UP000181942">
    <property type="component" value="Unassembled WGS sequence"/>
</dbReference>
<feature type="chain" id="PRO_5038458172" evidence="1">
    <location>
        <begin position="27"/>
        <end position="443"/>
    </location>
</feature>
<dbReference type="OrthoDB" id="3226017at2"/>
<dbReference type="PANTHER" id="PTHR43649:SF32">
    <property type="entry name" value="SUGAR BINDING SECRETED PROTEIN"/>
    <property type="match status" value="1"/>
</dbReference>
<protein>
    <submittedName>
        <fullName evidence="2">Cellobiose-binding protein</fullName>
    </submittedName>
</protein>
<sequence length="443" mass="46640">MRTITRRSRSLGALAAVAALATGLLAGCADDSGGSSDGSSSDTGGGKGKTTITLGLFGTQGFKEAGLYAEYEKLNPNIKIAENVVERNENYYPALVNHLTTNSGLQDVQAVEVGNIAEVVQTQASKLVDLSKVSGVSKTNWLDWKWQQATTQDGQTIGLGTDIGPMAICYRKDLFQQAGLPTDRDKVGQLWAGDWNKLVAAGETYKKKAPSGTTFMDSPGGLLNAIISSNQEKFYDSSGKVIYKTNPAIKSAFDLTAKAASEGLVGAQTQFQPAWDTTIANSKFAAVACPPWMLGYLKGKSKPDAAGKWDVAAAPKSGNWGGTFLAVPKNGKHVTEAEKLVTWLTAPAQQAKLFSVQGSFPSAPGAYNLPLVTGAKNTMTGDTPIGTVFAEAAKAIPTQVIGPKDQIIQQGLTDNGVILVTKGKSAAEAWKTATKTIDNNLEK</sequence>
<dbReference type="AlphaFoldDB" id="A0A1I2JMI9"/>
<evidence type="ECO:0000256" key="1">
    <source>
        <dbReference type="SAM" id="SignalP"/>
    </source>
</evidence>
<reference evidence="2 3" key="1">
    <citation type="submission" date="2016-10" db="EMBL/GenBank/DDBJ databases">
        <authorList>
            <person name="de Groot N.N."/>
        </authorList>
    </citation>
    <scope>NUCLEOTIDE SEQUENCE [LARGE SCALE GENOMIC DNA]</scope>
    <source>
        <strain evidence="2 3">OK461</strain>
    </source>
</reference>
<dbReference type="SUPFAM" id="SSF53850">
    <property type="entry name" value="Periplasmic binding protein-like II"/>
    <property type="match status" value="1"/>
</dbReference>
<dbReference type="PANTHER" id="PTHR43649">
    <property type="entry name" value="ARABINOSE-BINDING PROTEIN-RELATED"/>
    <property type="match status" value="1"/>
</dbReference>
<proteinExistence type="predicted"/>
<dbReference type="InterPro" id="IPR006059">
    <property type="entry name" value="SBP"/>
</dbReference>
<evidence type="ECO:0000313" key="3">
    <source>
        <dbReference type="Proteomes" id="UP000181942"/>
    </source>
</evidence>
<dbReference type="InterPro" id="IPR050490">
    <property type="entry name" value="Bact_solute-bd_prot1"/>
</dbReference>
<dbReference type="EMBL" id="FONR01000008">
    <property type="protein sequence ID" value="SFF55338.1"/>
    <property type="molecule type" value="Genomic_DNA"/>
</dbReference>
<dbReference type="Gene3D" id="3.40.190.10">
    <property type="entry name" value="Periplasmic binding protein-like II"/>
    <property type="match status" value="1"/>
</dbReference>
<gene>
    <name evidence="2" type="ORF">SAMN02787118_108247</name>
</gene>
<accession>A0A1I2JMI9</accession>
<name>A0A1I2JMI9_9ACTN</name>
<dbReference type="RefSeq" id="WP_075029183.1">
    <property type="nucleotide sequence ID" value="NZ_FONR01000008.1"/>
</dbReference>
<keyword evidence="1" id="KW-0732">Signal</keyword>
<organism evidence="2 3">
    <name type="scientific">Streptomyces mirabilis</name>
    <dbReference type="NCBI Taxonomy" id="68239"/>
    <lineage>
        <taxon>Bacteria</taxon>
        <taxon>Bacillati</taxon>
        <taxon>Actinomycetota</taxon>
        <taxon>Actinomycetes</taxon>
        <taxon>Kitasatosporales</taxon>
        <taxon>Streptomycetaceae</taxon>
        <taxon>Streptomyces</taxon>
    </lineage>
</organism>
<evidence type="ECO:0000313" key="2">
    <source>
        <dbReference type="EMBL" id="SFF55338.1"/>
    </source>
</evidence>
<feature type="signal peptide" evidence="1">
    <location>
        <begin position="1"/>
        <end position="26"/>
    </location>
</feature>